<name>A0ABV5GLI6_9FLAO</name>
<feature type="transmembrane region" description="Helical" evidence="1">
    <location>
        <begin position="62"/>
        <end position="80"/>
    </location>
</feature>
<accession>A0ABV5GLI6</accession>
<gene>
    <name evidence="2" type="ORF">ACFFVF_04380</name>
</gene>
<organism evidence="2 3">
    <name type="scientific">Flavobacterium jumunjinense</name>
    <dbReference type="NCBI Taxonomy" id="998845"/>
    <lineage>
        <taxon>Bacteria</taxon>
        <taxon>Pseudomonadati</taxon>
        <taxon>Bacteroidota</taxon>
        <taxon>Flavobacteriia</taxon>
        <taxon>Flavobacteriales</taxon>
        <taxon>Flavobacteriaceae</taxon>
        <taxon>Flavobacterium</taxon>
    </lineage>
</organism>
<comment type="caution">
    <text evidence="2">The sequence shown here is derived from an EMBL/GenBank/DDBJ whole genome shotgun (WGS) entry which is preliminary data.</text>
</comment>
<sequence length="88" mass="10092">MKSSNGVLILIVFTLCIIIFKVVDNRTKSINEMYGNNVGYFTDINSINNDVEYRKNQEQKKILQIGGGILIIFSAAYYFFKSSEKKIQ</sequence>
<dbReference type="Proteomes" id="UP001589607">
    <property type="component" value="Unassembled WGS sequence"/>
</dbReference>
<keyword evidence="1" id="KW-0812">Transmembrane</keyword>
<evidence type="ECO:0008006" key="4">
    <source>
        <dbReference type="Google" id="ProtNLM"/>
    </source>
</evidence>
<evidence type="ECO:0000313" key="3">
    <source>
        <dbReference type="Proteomes" id="UP001589607"/>
    </source>
</evidence>
<proteinExistence type="predicted"/>
<reference evidence="2 3" key="1">
    <citation type="submission" date="2024-09" db="EMBL/GenBank/DDBJ databases">
        <authorList>
            <person name="Sun Q."/>
            <person name="Mori K."/>
        </authorList>
    </citation>
    <scope>NUCLEOTIDE SEQUENCE [LARGE SCALE GENOMIC DNA]</scope>
    <source>
        <strain evidence="2 3">CECT 7955</strain>
    </source>
</reference>
<dbReference type="EMBL" id="JBHMEY010000009">
    <property type="protein sequence ID" value="MFB9095740.1"/>
    <property type="molecule type" value="Genomic_DNA"/>
</dbReference>
<protein>
    <recommendedName>
        <fullName evidence="4">Molybdenum ABC transporter permease</fullName>
    </recommendedName>
</protein>
<dbReference type="RefSeq" id="WP_236454936.1">
    <property type="nucleotide sequence ID" value="NZ_CBCSGE010000046.1"/>
</dbReference>
<evidence type="ECO:0000313" key="2">
    <source>
        <dbReference type="EMBL" id="MFB9095740.1"/>
    </source>
</evidence>
<evidence type="ECO:0000256" key="1">
    <source>
        <dbReference type="SAM" id="Phobius"/>
    </source>
</evidence>
<feature type="transmembrane region" description="Helical" evidence="1">
    <location>
        <begin position="6"/>
        <end position="23"/>
    </location>
</feature>
<keyword evidence="1" id="KW-0472">Membrane</keyword>
<keyword evidence="1" id="KW-1133">Transmembrane helix</keyword>
<keyword evidence="3" id="KW-1185">Reference proteome</keyword>